<dbReference type="Pfam" id="PF18908">
    <property type="entry name" value="DUF5663"/>
    <property type="match status" value="1"/>
</dbReference>
<dbReference type="InterPro" id="IPR043722">
    <property type="entry name" value="DUF5663"/>
</dbReference>
<gene>
    <name evidence="1" type="ORF">UY72_C0012G0003</name>
</gene>
<evidence type="ECO:0000313" key="1">
    <source>
        <dbReference type="EMBL" id="KKW30458.1"/>
    </source>
</evidence>
<sequence>MDAITSLDQFVEQLLEEKGLTNVDPSVLAEMREDLFARVSERINAELLAALPEGKIDALNELLDGNQSNEQVRAFFMENIANFQDVLNAAIANFRTAYLG</sequence>
<dbReference type="Proteomes" id="UP000034846">
    <property type="component" value="Unassembled WGS sequence"/>
</dbReference>
<evidence type="ECO:0000313" key="2">
    <source>
        <dbReference type="Proteomes" id="UP000034846"/>
    </source>
</evidence>
<dbReference type="EMBL" id="LCRD01000012">
    <property type="protein sequence ID" value="KKW30458.1"/>
    <property type="molecule type" value="Genomic_DNA"/>
</dbReference>
<comment type="caution">
    <text evidence="1">The sequence shown here is derived from an EMBL/GenBank/DDBJ whole genome shotgun (WGS) entry which is preliminary data.</text>
</comment>
<protein>
    <submittedName>
        <fullName evidence="1">Uncharacterized protein</fullName>
    </submittedName>
</protein>
<name>A0A0G1XGQ9_9BACT</name>
<dbReference type="AlphaFoldDB" id="A0A0G1XGQ9"/>
<reference evidence="1 2" key="1">
    <citation type="journal article" date="2015" name="Nature">
        <title>rRNA introns, odd ribosomes, and small enigmatic genomes across a large radiation of phyla.</title>
        <authorList>
            <person name="Brown C.T."/>
            <person name="Hug L.A."/>
            <person name="Thomas B.C."/>
            <person name="Sharon I."/>
            <person name="Castelle C.J."/>
            <person name="Singh A."/>
            <person name="Wilkins M.J."/>
            <person name="Williams K.H."/>
            <person name="Banfield J.F."/>
        </authorList>
    </citation>
    <scope>NUCLEOTIDE SEQUENCE [LARGE SCALE GENOMIC DNA]</scope>
</reference>
<proteinExistence type="predicted"/>
<organism evidence="1 2">
    <name type="scientific">Candidatus Uhrbacteria bacterium GW2011_GWD2_52_7</name>
    <dbReference type="NCBI Taxonomy" id="1618989"/>
    <lineage>
        <taxon>Bacteria</taxon>
        <taxon>Candidatus Uhriibacteriota</taxon>
    </lineage>
</organism>
<accession>A0A0G1XGQ9</accession>